<sequence length="471" mass="51115">MATQNPIPVYFNPEIGPNYQGLSFEDIANSFNNGQQFSNQIQQQQQKGILARLIAQNTGADGQVDLNKSLQSVQTNPNHRYQPEIVNTLSGMIQQQNAAKLKSQNDALTLDADLNKKYAETGKLKQEGLGKGLENSEKKLGAINQIFQAAALTGSKNNVLLGLNGALKSGVIDPDTFNQQKQIVDLMSPEDIKSYASGISFGNAKDPASILYQTANNAADNATSSANNMRTTNASIYSTDIGAQTADKNRVQQDSQFQQNYTLNQQKAFFEQNKPTSYGYDTQGRQYAVLPNGKAVYVKDEQGQYVVGQQKGGKGLSEQQSKDALFGARMQESNAILNELESKGISQTVMSRLPWLGDSLSTSLPSVLGGANESQGKYMQARRDFINAVLRKESGAVIADSEFSNAEKQYFPQVGDSKEIIAQKARNRDLATKMILGSAGPVGQQLVNQVRGKEGASTTQPPLINSSSFMP</sequence>
<accession>N8Y853</accession>
<dbReference type="EMBL" id="APPJ01000014">
    <property type="protein sequence ID" value="ENV15500.1"/>
    <property type="molecule type" value="Genomic_DNA"/>
</dbReference>
<feature type="region of interest" description="Disordered" evidence="1">
    <location>
        <begin position="451"/>
        <end position="471"/>
    </location>
</feature>
<evidence type="ECO:0000313" key="2">
    <source>
        <dbReference type="EMBL" id="ENV15500.1"/>
    </source>
</evidence>
<name>N8Y853_ACIGI</name>
<comment type="caution">
    <text evidence="2">The sequence shown here is derived from an EMBL/GenBank/DDBJ whole genome shotgun (WGS) entry which is preliminary data.</text>
</comment>
<dbReference type="PATRIC" id="fig|1217656.3.peg.4167"/>
<dbReference type="eggNOG" id="ENOG5033MYR">
    <property type="taxonomic scope" value="Bacteria"/>
</dbReference>
<dbReference type="RefSeq" id="WP_004823285.1">
    <property type="nucleotide sequence ID" value="NZ_KB849456.1"/>
</dbReference>
<organism evidence="2 3">
    <name type="scientific">Acinetobacter guillouiae NIPH 991</name>
    <dbReference type="NCBI Taxonomy" id="1217656"/>
    <lineage>
        <taxon>Bacteria</taxon>
        <taxon>Pseudomonadati</taxon>
        <taxon>Pseudomonadota</taxon>
        <taxon>Gammaproteobacteria</taxon>
        <taxon>Moraxellales</taxon>
        <taxon>Moraxellaceae</taxon>
        <taxon>Acinetobacter</taxon>
    </lineage>
</organism>
<proteinExistence type="predicted"/>
<dbReference type="HOGENOM" id="CLU_579562_0_0_6"/>
<reference evidence="2 3" key="1">
    <citation type="submission" date="2013-02" db="EMBL/GenBank/DDBJ databases">
        <title>The Genome Sequence of Acinetobacter guillouiae NIPH 991.</title>
        <authorList>
            <consortium name="The Broad Institute Genome Sequencing Platform"/>
            <consortium name="The Broad Institute Genome Sequencing Center for Infectious Disease"/>
            <person name="Cerqueira G."/>
            <person name="Feldgarden M."/>
            <person name="Courvalin P."/>
            <person name="Perichon B."/>
            <person name="Grillot-Courvalin C."/>
            <person name="Clermont D."/>
            <person name="Rocha E."/>
            <person name="Yoon E.-J."/>
            <person name="Nemec A."/>
            <person name="Walker B."/>
            <person name="Young S.K."/>
            <person name="Zeng Q."/>
            <person name="Gargeya S."/>
            <person name="Fitzgerald M."/>
            <person name="Haas B."/>
            <person name="Abouelleil A."/>
            <person name="Alvarado L."/>
            <person name="Arachchi H.M."/>
            <person name="Berlin A.M."/>
            <person name="Chapman S.B."/>
            <person name="Dewar J."/>
            <person name="Goldberg J."/>
            <person name="Griggs A."/>
            <person name="Gujja S."/>
            <person name="Hansen M."/>
            <person name="Howarth C."/>
            <person name="Imamovic A."/>
            <person name="Larimer J."/>
            <person name="McCowan C."/>
            <person name="Murphy C."/>
            <person name="Neiman D."/>
            <person name="Pearson M."/>
            <person name="Priest M."/>
            <person name="Roberts A."/>
            <person name="Saif S."/>
            <person name="Shea T."/>
            <person name="Sisk P."/>
            <person name="Sykes S."/>
            <person name="Wortman J."/>
            <person name="Nusbaum C."/>
            <person name="Birren B."/>
        </authorList>
    </citation>
    <scope>NUCLEOTIDE SEQUENCE [LARGE SCALE GENOMIC DNA]</scope>
    <source>
        <strain evidence="2 3">NIPH 991</strain>
    </source>
</reference>
<feature type="compositionally biased region" description="Polar residues" evidence="1">
    <location>
        <begin position="456"/>
        <end position="471"/>
    </location>
</feature>
<evidence type="ECO:0000313" key="3">
    <source>
        <dbReference type="Proteomes" id="UP000013148"/>
    </source>
</evidence>
<dbReference type="Proteomes" id="UP000013148">
    <property type="component" value="Unassembled WGS sequence"/>
</dbReference>
<keyword evidence="3" id="KW-1185">Reference proteome</keyword>
<gene>
    <name evidence="2" type="ORF">F964_04226</name>
</gene>
<dbReference type="AlphaFoldDB" id="N8Y853"/>
<protein>
    <submittedName>
        <fullName evidence="2">Uncharacterized protein</fullName>
    </submittedName>
</protein>
<evidence type="ECO:0000256" key="1">
    <source>
        <dbReference type="SAM" id="MobiDB-lite"/>
    </source>
</evidence>